<dbReference type="EMBL" id="CCAZ020000001">
    <property type="protein sequence ID" value="CEG09201.1"/>
    <property type="molecule type" value="Genomic_DNA"/>
</dbReference>
<dbReference type="Proteomes" id="UP000254343">
    <property type="component" value="Unassembled WGS sequence"/>
</dbReference>
<accession>A0A090MPA7</accession>
<dbReference type="EMBL" id="UIGB01000001">
    <property type="protein sequence ID" value="SUU85132.1"/>
    <property type="molecule type" value="Genomic_DNA"/>
</dbReference>
<evidence type="ECO:0000256" key="1">
    <source>
        <dbReference type="SAM" id="Phobius"/>
    </source>
</evidence>
<dbReference type="InterPro" id="IPR021329">
    <property type="entry name" value="DUF2938"/>
</dbReference>
<feature type="transmembrane region" description="Helical" evidence="1">
    <location>
        <begin position="75"/>
        <end position="95"/>
    </location>
</feature>
<dbReference type="Pfam" id="PF11158">
    <property type="entry name" value="DUF2938"/>
    <property type="match status" value="1"/>
</dbReference>
<feature type="transmembrane region" description="Helical" evidence="1">
    <location>
        <begin position="107"/>
        <end position="131"/>
    </location>
</feature>
<evidence type="ECO:0000313" key="2">
    <source>
        <dbReference type="EMBL" id="CEG09201.1"/>
    </source>
</evidence>
<dbReference type="STRING" id="1035.BN961_02624"/>
<dbReference type="AlphaFoldDB" id="A0A090MPA7"/>
<evidence type="ECO:0000313" key="5">
    <source>
        <dbReference type="Proteomes" id="UP000254343"/>
    </source>
</evidence>
<keyword evidence="4" id="KW-1185">Reference proteome</keyword>
<dbReference type="RefSeq" id="WP_002715957.1">
    <property type="nucleotide sequence ID" value="NZ_CCAZ020000001.1"/>
</dbReference>
<feature type="transmembrane region" description="Helical" evidence="1">
    <location>
        <begin position="7"/>
        <end position="28"/>
    </location>
</feature>
<gene>
    <name evidence="2" type="ORF">BN961_02624</name>
    <name evidence="3" type="ORF">NCTC12722_02341</name>
</gene>
<sequence length="154" mass="16539">MTEAIEIVLTAAIVGIGGTVVLDLWSAFMQRAFDVPAINWAMVGRWVGHMPEGRFVQPDLKQADPVFGEHALGWIFHYVIGAGYGLLLVAIWGAGWLQAPSFAPPMILVLVLLVLPFFAMMPGMGLGIAGARTPEPNVTRLKSLVGHSIFGLGM</sequence>
<reference evidence="2 4" key="1">
    <citation type="journal article" date="2014" name="Genome Announc.">
        <title>Genome Sequence of Afipia felis Strain 76713, Isolated in Hospital Water Using an Amoeba Co-Culture Procedure.</title>
        <authorList>
            <person name="Benamar S."/>
            <person name="La Scola B."/>
            <person name="Croce O."/>
        </authorList>
    </citation>
    <scope>NUCLEOTIDE SEQUENCE [LARGE SCALE GENOMIC DNA]</scope>
    <source>
        <strain evidence="2 4">76713</strain>
    </source>
</reference>
<proteinExistence type="predicted"/>
<protein>
    <submittedName>
        <fullName evidence="3">Protein of uncharacterized function (DUF2938)</fullName>
    </submittedName>
</protein>
<organism evidence="2 4">
    <name type="scientific">Afipia felis</name>
    <name type="common">Cat scratch disease bacillus</name>
    <dbReference type="NCBI Taxonomy" id="1035"/>
    <lineage>
        <taxon>Bacteria</taxon>
        <taxon>Pseudomonadati</taxon>
        <taxon>Pseudomonadota</taxon>
        <taxon>Alphaproteobacteria</taxon>
        <taxon>Hyphomicrobiales</taxon>
        <taxon>Nitrobacteraceae</taxon>
        <taxon>Afipia</taxon>
    </lineage>
</organism>
<dbReference type="OrthoDB" id="9812539at2"/>
<keyword evidence="1" id="KW-1133">Transmembrane helix</keyword>
<name>A0A090MPA7_AFIFE</name>
<evidence type="ECO:0000313" key="3">
    <source>
        <dbReference type="EMBL" id="SUU85132.1"/>
    </source>
</evidence>
<dbReference type="Proteomes" id="UP000035762">
    <property type="component" value="Unassembled WGS sequence"/>
</dbReference>
<reference evidence="3 5" key="2">
    <citation type="submission" date="2018-06" db="EMBL/GenBank/DDBJ databases">
        <authorList>
            <consortium name="Pathogen Informatics"/>
            <person name="Doyle S."/>
        </authorList>
    </citation>
    <scope>NUCLEOTIDE SEQUENCE [LARGE SCALE GENOMIC DNA]</scope>
    <source>
        <strain evidence="3 5">NCTC12722</strain>
    </source>
</reference>
<evidence type="ECO:0000313" key="4">
    <source>
        <dbReference type="Proteomes" id="UP000035762"/>
    </source>
</evidence>
<keyword evidence="1" id="KW-0812">Transmembrane</keyword>
<keyword evidence="1" id="KW-0472">Membrane</keyword>